<organism evidence="1 2">
    <name type="scientific">Plantactinospora solaniradicis</name>
    <dbReference type="NCBI Taxonomy" id="1723736"/>
    <lineage>
        <taxon>Bacteria</taxon>
        <taxon>Bacillati</taxon>
        <taxon>Actinomycetota</taxon>
        <taxon>Actinomycetes</taxon>
        <taxon>Micromonosporales</taxon>
        <taxon>Micromonosporaceae</taxon>
        <taxon>Plantactinospora</taxon>
    </lineage>
</organism>
<gene>
    <name evidence="1" type="ORF">ACFP2T_42635</name>
</gene>
<comment type="caution">
    <text evidence="1">The sequence shown here is derived from an EMBL/GenBank/DDBJ whole genome shotgun (WGS) entry which is preliminary data.</text>
</comment>
<keyword evidence="2" id="KW-1185">Reference proteome</keyword>
<reference evidence="2" key="1">
    <citation type="journal article" date="2019" name="Int. J. Syst. Evol. Microbiol.">
        <title>The Global Catalogue of Microorganisms (GCM) 10K type strain sequencing project: providing services to taxonomists for standard genome sequencing and annotation.</title>
        <authorList>
            <consortium name="The Broad Institute Genomics Platform"/>
            <consortium name="The Broad Institute Genome Sequencing Center for Infectious Disease"/>
            <person name="Wu L."/>
            <person name="Ma J."/>
        </authorList>
    </citation>
    <scope>NUCLEOTIDE SEQUENCE [LARGE SCALE GENOMIC DNA]</scope>
    <source>
        <strain evidence="2">ZS-35-S2</strain>
    </source>
</reference>
<dbReference type="EMBL" id="JBHSPR010000069">
    <property type="protein sequence ID" value="MFC6022840.1"/>
    <property type="molecule type" value="Genomic_DNA"/>
</dbReference>
<protein>
    <submittedName>
        <fullName evidence="1">DUF5994 family protein</fullName>
    </submittedName>
</protein>
<dbReference type="Pfam" id="PF19457">
    <property type="entry name" value="DUF5994"/>
    <property type="match status" value="1"/>
</dbReference>
<proteinExistence type="predicted"/>
<name>A0ABW1KMM3_9ACTN</name>
<evidence type="ECO:0000313" key="2">
    <source>
        <dbReference type="Proteomes" id="UP001596203"/>
    </source>
</evidence>
<sequence length="125" mass="14341">MQHRLVFAPVRASRAGLDGGWWPRSWEPAELPGLVLTRSSRYGRMRNVILNDGVPEHVFGRCARAERYCPDHRRAHRGGSERRPSRCIRHVRTLSPVVPHLCRAHPVHHLGPRCTGEESTFRQRG</sequence>
<dbReference type="RefSeq" id="WP_377432683.1">
    <property type="nucleotide sequence ID" value="NZ_JBHSPR010000069.1"/>
</dbReference>
<dbReference type="InterPro" id="IPR046036">
    <property type="entry name" value="DUF5994"/>
</dbReference>
<evidence type="ECO:0000313" key="1">
    <source>
        <dbReference type="EMBL" id="MFC6022840.1"/>
    </source>
</evidence>
<accession>A0ABW1KMM3</accession>
<dbReference type="Proteomes" id="UP001596203">
    <property type="component" value="Unassembled WGS sequence"/>
</dbReference>